<evidence type="ECO:0000313" key="1">
    <source>
        <dbReference type="EMBL" id="KKL49752.1"/>
    </source>
</evidence>
<feature type="non-terminal residue" evidence="1">
    <location>
        <position position="22"/>
    </location>
</feature>
<accession>A0A0F9FF80</accession>
<dbReference type="AlphaFoldDB" id="A0A0F9FF80"/>
<dbReference type="EMBL" id="LAZR01032846">
    <property type="protein sequence ID" value="KKL49752.1"/>
    <property type="molecule type" value="Genomic_DNA"/>
</dbReference>
<comment type="caution">
    <text evidence="1">The sequence shown here is derived from an EMBL/GenBank/DDBJ whole genome shotgun (WGS) entry which is preliminary data.</text>
</comment>
<sequence>MTSIEEINDLKAQVTALREALE</sequence>
<organism evidence="1">
    <name type="scientific">marine sediment metagenome</name>
    <dbReference type="NCBI Taxonomy" id="412755"/>
    <lineage>
        <taxon>unclassified sequences</taxon>
        <taxon>metagenomes</taxon>
        <taxon>ecological metagenomes</taxon>
    </lineage>
</organism>
<proteinExistence type="predicted"/>
<name>A0A0F9FF80_9ZZZZ</name>
<gene>
    <name evidence="1" type="ORF">LCGC14_2312330</name>
</gene>
<reference evidence="1" key="1">
    <citation type="journal article" date="2015" name="Nature">
        <title>Complex archaea that bridge the gap between prokaryotes and eukaryotes.</title>
        <authorList>
            <person name="Spang A."/>
            <person name="Saw J.H."/>
            <person name="Jorgensen S.L."/>
            <person name="Zaremba-Niedzwiedzka K."/>
            <person name="Martijn J."/>
            <person name="Lind A.E."/>
            <person name="van Eijk R."/>
            <person name="Schleper C."/>
            <person name="Guy L."/>
            <person name="Ettema T.J."/>
        </authorList>
    </citation>
    <scope>NUCLEOTIDE SEQUENCE</scope>
</reference>
<protein>
    <submittedName>
        <fullName evidence="1">Uncharacterized protein</fullName>
    </submittedName>
</protein>